<dbReference type="OMA" id="EDYPANT"/>
<feature type="region of interest" description="Disordered" evidence="1">
    <location>
        <begin position="124"/>
        <end position="165"/>
    </location>
</feature>
<evidence type="ECO:0000256" key="1">
    <source>
        <dbReference type="SAM" id="MobiDB-lite"/>
    </source>
</evidence>
<dbReference type="EMBL" id="MNAD01001612">
    <property type="protein sequence ID" value="OJT03461.1"/>
    <property type="molecule type" value="Genomic_DNA"/>
</dbReference>
<proteinExistence type="predicted"/>
<reference evidence="2 3" key="1">
    <citation type="submission" date="2016-10" db="EMBL/GenBank/DDBJ databases">
        <title>Genome sequence of the basidiomycete white-rot fungus Trametes pubescens.</title>
        <authorList>
            <person name="Makela M.R."/>
            <person name="Granchi Z."/>
            <person name="Peng M."/>
            <person name="De Vries R.P."/>
            <person name="Grigoriev I."/>
            <person name="Riley R."/>
            <person name="Hilden K."/>
        </authorList>
    </citation>
    <scope>NUCLEOTIDE SEQUENCE [LARGE SCALE GENOMIC DNA]</scope>
    <source>
        <strain evidence="2 3">FBCC735</strain>
    </source>
</reference>
<sequence length="391" mass="42440">MDAIPPATEQEAISRKMFRRQGIVPMASASTVVRRSPRRAANVEAPVASASKTRNGRSARRDLARASDSADQRSEGAPSSSRAEVAANNSISRAGPSGLSRKPAFDASEHITAALSIKRKSLEADEQNTSVQRHASYSPQPSPVSVRSLSTAGSPEPHSPWKQGKVSHLGREQSLSQFGLKPVKAWEPLHATQSAGPSLIEAVVSPPRREHHASAEGRRPATTSLAAETPSSDPVAGVAHQPTVADLRAAPASVRSLAGENTHTQKIRELDSLMDTAERRVFRQQQKTRGVQKLRIASEEHFFAEIKADARLANGSWTPPNPSEDTDEEEMAEVEEMTSREVDPSDLPEPSEESSEEDYPANTIRDERKRRADAMDALEASPAKRRRRSGN</sequence>
<comment type="caution">
    <text evidence="2">The sequence shown here is derived from an EMBL/GenBank/DDBJ whole genome shotgun (WGS) entry which is preliminary data.</text>
</comment>
<feature type="compositionally biased region" description="Polar residues" evidence="1">
    <location>
        <begin position="127"/>
        <end position="153"/>
    </location>
</feature>
<dbReference type="Proteomes" id="UP000184267">
    <property type="component" value="Unassembled WGS sequence"/>
</dbReference>
<keyword evidence="3" id="KW-1185">Reference proteome</keyword>
<feature type="compositionally biased region" description="Basic and acidic residues" evidence="1">
    <location>
        <begin position="364"/>
        <end position="374"/>
    </location>
</feature>
<feature type="compositionally biased region" description="Acidic residues" evidence="1">
    <location>
        <begin position="344"/>
        <end position="359"/>
    </location>
</feature>
<dbReference type="AlphaFoldDB" id="A0A1M2V785"/>
<feature type="compositionally biased region" description="Basic and acidic residues" evidence="1">
    <location>
        <begin position="59"/>
        <end position="74"/>
    </location>
</feature>
<organism evidence="2 3">
    <name type="scientific">Trametes pubescens</name>
    <name type="common">White-rot fungus</name>
    <dbReference type="NCBI Taxonomy" id="154538"/>
    <lineage>
        <taxon>Eukaryota</taxon>
        <taxon>Fungi</taxon>
        <taxon>Dikarya</taxon>
        <taxon>Basidiomycota</taxon>
        <taxon>Agaricomycotina</taxon>
        <taxon>Agaricomycetes</taxon>
        <taxon>Polyporales</taxon>
        <taxon>Polyporaceae</taxon>
        <taxon>Trametes</taxon>
    </lineage>
</organism>
<feature type="compositionally biased region" description="Acidic residues" evidence="1">
    <location>
        <begin position="324"/>
        <end position="336"/>
    </location>
</feature>
<evidence type="ECO:0000313" key="2">
    <source>
        <dbReference type="EMBL" id="OJT03461.1"/>
    </source>
</evidence>
<feature type="region of interest" description="Disordered" evidence="1">
    <location>
        <begin position="1"/>
        <end position="103"/>
    </location>
</feature>
<feature type="compositionally biased region" description="Polar residues" evidence="1">
    <location>
        <begin position="221"/>
        <end position="232"/>
    </location>
</feature>
<name>A0A1M2V785_TRAPU</name>
<accession>A0A1M2V785</accession>
<protein>
    <submittedName>
        <fullName evidence="2">Uncharacterized protein</fullName>
    </submittedName>
</protein>
<feature type="region of interest" description="Disordered" evidence="1">
    <location>
        <begin position="309"/>
        <end position="391"/>
    </location>
</feature>
<feature type="compositionally biased region" description="Polar residues" evidence="1">
    <location>
        <begin position="77"/>
        <end position="92"/>
    </location>
</feature>
<gene>
    <name evidence="2" type="ORF">TRAPUB_5880</name>
</gene>
<feature type="region of interest" description="Disordered" evidence="1">
    <location>
        <begin position="205"/>
        <end position="239"/>
    </location>
</feature>
<evidence type="ECO:0000313" key="3">
    <source>
        <dbReference type="Proteomes" id="UP000184267"/>
    </source>
</evidence>